<dbReference type="Proteomes" id="UP000265515">
    <property type="component" value="Unassembled WGS sequence"/>
</dbReference>
<accession>A0A388JWK0</accession>
<keyword evidence="2" id="KW-0732">Signal</keyword>
<protein>
    <submittedName>
        <fullName evidence="3">Uncharacterized protein</fullName>
    </submittedName>
</protein>
<feature type="compositionally biased region" description="Basic and acidic residues" evidence="1">
    <location>
        <begin position="256"/>
        <end position="266"/>
    </location>
</feature>
<dbReference type="EMBL" id="BFEA01000026">
    <property type="protein sequence ID" value="GBG62153.1"/>
    <property type="molecule type" value="Genomic_DNA"/>
</dbReference>
<evidence type="ECO:0000313" key="4">
    <source>
        <dbReference type="Proteomes" id="UP000265515"/>
    </source>
</evidence>
<gene>
    <name evidence="3" type="ORF">CBR_g29352</name>
</gene>
<feature type="compositionally biased region" description="Basic residues" evidence="1">
    <location>
        <begin position="385"/>
        <end position="395"/>
    </location>
</feature>
<name>A0A388JWK0_CHABU</name>
<reference evidence="3 4" key="1">
    <citation type="journal article" date="2018" name="Cell">
        <title>The Chara Genome: Secondary Complexity and Implications for Plant Terrestrialization.</title>
        <authorList>
            <person name="Nishiyama T."/>
            <person name="Sakayama H."/>
            <person name="Vries J.D."/>
            <person name="Buschmann H."/>
            <person name="Saint-Marcoux D."/>
            <person name="Ullrich K.K."/>
            <person name="Haas F.B."/>
            <person name="Vanderstraeten L."/>
            <person name="Becker D."/>
            <person name="Lang D."/>
            <person name="Vosolsobe S."/>
            <person name="Rombauts S."/>
            <person name="Wilhelmsson P.K.I."/>
            <person name="Janitza P."/>
            <person name="Kern R."/>
            <person name="Heyl A."/>
            <person name="Rumpler F."/>
            <person name="Villalobos L.I.A.C."/>
            <person name="Clay J.M."/>
            <person name="Skokan R."/>
            <person name="Toyoda A."/>
            <person name="Suzuki Y."/>
            <person name="Kagoshima H."/>
            <person name="Schijlen E."/>
            <person name="Tajeshwar N."/>
            <person name="Catarino B."/>
            <person name="Hetherington A.J."/>
            <person name="Saltykova A."/>
            <person name="Bonnot C."/>
            <person name="Breuninger H."/>
            <person name="Symeonidi A."/>
            <person name="Radhakrishnan G.V."/>
            <person name="Van Nieuwerburgh F."/>
            <person name="Deforce D."/>
            <person name="Chang C."/>
            <person name="Karol K.G."/>
            <person name="Hedrich R."/>
            <person name="Ulvskov P."/>
            <person name="Glockner G."/>
            <person name="Delwiche C.F."/>
            <person name="Petrasek J."/>
            <person name="Van de Peer Y."/>
            <person name="Friml J."/>
            <person name="Beilby M."/>
            <person name="Dolan L."/>
            <person name="Kohara Y."/>
            <person name="Sugano S."/>
            <person name="Fujiyama A."/>
            <person name="Delaux P.-M."/>
            <person name="Quint M."/>
            <person name="TheiBen G."/>
            <person name="Hagemann M."/>
            <person name="Harholt J."/>
            <person name="Dunand C."/>
            <person name="Zachgo S."/>
            <person name="Langdale J."/>
            <person name="Maumus F."/>
            <person name="Straeten D.V.D."/>
            <person name="Gould S.B."/>
            <person name="Rensing S.A."/>
        </authorList>
    </citation>
    <scope>NUCLEOTIDE SEQUENCE [LARGE SCALE GENOMIC DNA]</scope>
    <source>
        <strain evidence="3 4">S276</strain>
    </source>
</reference>
<feature type="compositionally biased region" description="Basic and acidic residues" evidence="1">
    <location>
        <begin position="344"/>
        <end position="353"/>
    </location>
</feature>
<feature type="compositionally biased region" description="Basic and acidic residues" evidence="1">
    <location>
        <begin position="364"/>
        <end position="375"/>
    </location>
</feature>
<feature type="region of interest" description="Disordered" evidence="1">
    <location>
        <begin position="329"/>
        <end position="449"/>
    </location>
</feature>
<feature type="signal peptide" evidence="2">
    <location>
        <begin position="1"/>
        <end position="20"/>
    </location>
</feature>
<evidence type="ECO:0000256" key="1">
    <source>
        <dbReference type="SAM" id="MobiDB-lite"/>
    </source>
</evidence>
<feature type="compositionally biased region" description="Gly residues" evidence="1">
    <location>
        <begin position="117"/>
        <end position="126"/>
    </location>
</feature>
<organism evidence="3 4">
    <name type="scientific">Chara braunii</name>
    <name type="common">Braun's stonewort</name>
    <dbReference type="NCBI Taxonomy" id="69332"/>
    <lineage>
        <taxon>Eukaryota</taxon>
        <taxon>Viridiplantae</taxon>
        <taxon>Streptophyta</taxon>
        <taxon>Charophyceae</taxon>
        <taxon>Charales</taxon>
        <taxon>Characeae</taxon>
        <taxon>Chara</taxon>
    </lineage>
</organism>
<evidence type="ECO:0000256" key="2">
    <source>
        <dbReference type="SAM" id="SignalP"/>
    </source>
</evidence>
<dbReference type="Gramene" id="GBG62153">
    <property type="protein sequence ID" value="GBG62153"/>
    <property type="gene ID" value="CBR_g29352"/>
</dbReference>
<dbReference type="AlphaFoldDB" id="A0A388JWK0"/>
<comment type="caution">
    <text evidence="3">The sequence shown here is derived from an EMBL/GenBank/DDBJ whole genome shotgun (WGS) entry which is preliminary data.</text>
</comment>
<evidence type="ECO:0000313" key="3">
    <source>
        <dbReference type="EMBL" id="GBG62153.1"/>
    </source>
</evidence>
<keyword evidence="4" id="KW-1185">Reference proteome</keyword>
<sequence length="449" mass="49373">MDLWTCKITWVALWVGGAADARFALNTERPFRERRVRQCTAQAMAVCGQVLRPRQSRGQGFLRVHTSTVCREIEVVCAETQWCPACRKHFHSEGDADCLSRKSNSYADAVKSKEGGGGKGKVGGVRGKGRKDENEAVEGGVSRKKEEAPKEKGDESVKGKGSEERESQREEKREEEGTKDEVSQKEGKGKGEVEKEEGSRDGEEGSKAQEKGVSMDEDRTPLTREKRNTEDRTEEVDGKSDHDPEHGFVMKGNELVAHKDRNRPLELEGFASLSPSSGEEDRELENDVEGGGRARNSNLQVYDNEVYSSAHEETDLDSDFGVRTLHGLKEASQEGALGELLESGPERELDDFHSVGSHSLTPKSGDRRSSKEKIALSHLGAFPLKKQRANKKKSLSKGSTSKEATLMVKAGGEALPAKDKPAAKRGVKYPGGAARAMQTLTKEDKRKTY</sequence>
<feature type="chain" id="PRO_5017187015" evidence="2">
    <location>
        <begin position="21"/>
        <end position="449"/>
    </location>
</feature>
<proteinExistence type="predicted"/>
<feature type="region of interest" description="Disordered" evidence="1">
    <location>
        <begin position="109"/>
        <end position="300"/>
    </location>
</feature>
<feature type="compositionally biased region" description="Basic and acidic residues" evidence="1">
    <location>
        <begin position="141"/>
        <end position="248"/>
    </location>
</feature>
<feature type="compositionally biased region" description="Acidic residues" evidence="1">
    <location>
        <begin position="278"/>
        <end position="288"/>
    </location>
</feature>